<dbReference type="PANTHER" id="PTHR11236:SF50">
    <property type="entry name" value="AMINODEOXYCHORISMATE SYNTHASE COMPONENT 1"/>
    <property type="match status" value="1"/>
</dbReference>
<evidence type="ECO:0000313" key="2">
    <source>
        <dbReference type="EMBL" id="MXQ52972.1"/>
    </source>
</evidence>
<dbReference type="Proteomes" id="UP000430692">
    <property type="component" value="Unassembled WGS sequence"/>
</dbReference>
<dbReference type="Pfam" id="PF00425">
    <property type="entry name" value="Chorismate_bind"/>
    <property type="match status" value="1"/>
</dbReference>
<dbReference type="RefSeq" id="WP_160800309.1">
    <property type="nucleotide sequence ID" value="NZ_WUUL01000002.1"/>
</dbReference>
<evidence type="ECO:0000313" key="3">
    <source>
        <dbReference type="Proteomes" id="UP000430692"/>
    </source>
</evidence>
<dbReference type="Gene3D" id="3.30.470.10">
    <property type="match status" value="1"/>
</dbReference>
<dbReference type="InterPro" id="IPR015890">
    <property type="entry name" value="Chorismate_C"/>
</dbReference>
<evidence type="ECO:0000259" key="1">
    <source>
        <dbReference type="Pfam" id="PF00425"/>
    </source>
</evidence>
<organism evidence="2 3">
    <name type="scientific">Shimazuella alba</name>
    <dbReference type="NCBI Taxonomy" id="2690964"/>
    <lineage>
        <taxon>Bacteria</taxon>
        <taxon>Bacillati</taxon>
        <taxon>Bacillota</taxon>
        <taxon>Bacilli</taxon>
        <taxon>Bacillales</taxon>
        <taxon>Thermoactinomycetaceae</taxon>
        <taxon>Shimazuella</taxon>
    </lineage>
</organism>
<dbReference type="InterPro" id="IPR043132">
    <property type="entry name" value="BCAT-like_C"/>
</dbReference>
<accession>A0A6I4VY31</accession>
<protein>
    <submittedName>
        <fullName evidence="2">Aminodeoxychorismate synthase component I</fullName>
        <ecNumber evidence="2">2.6.1.85</ecNumber>
    </submittedName>
</protein>
<dbReference type="InterPro" id="IPR019999">
    <property type="entry name" value="Anth_synth_I-like"/>
</dbReference>
<dbReference type="InterPro" id="IPR005801">
    <property type="entry name" value="ADC_synthase"/>
</dbReference>
<keyword evidence="2" id="KW-0808">Transferase</keyword>
<dbReference type="InterPro" id="IPR036038">
    <property type="entry name" value="Aminotransferase-like"/>
</dbReference>
<dbReference type="EMBL" id="WUUL01000002">
    <property type="protein sequence ID" value="MXQ52972.1"/>
    <property type="molecule type" value="Genomic_DNA"/>
</dbReference>
<dbReference type="PRINTS" id="PR00095">
    <property type="entry name" value="ANTSNTHASEI"/>
</dbReference>
<dbReference type="PANTHER" id="PTHR11236">
    <property type="entry name" value="AMINOBENZOATE/ANTHRANILATE SYNTHASE"/>
    <property type="match status" value="1"/>
</dbReference>
<dbReference type="Gene3D" id="3.60.120.10">
    <property type="entry name" value="Anthranilate synthase"/>
    <property type="match status" value="1"/>
</dbReference>
<keyword evidence="2" id="KW-0032">Aminotransferase</keyword>
<dbReference type="AlphaFoldDB" id="A0A6I4VY31"/>
<gene>
    <name evidence="2" type="primary">pabB</name>
    <name evidence="2" type="ORF">GSM42_04335</name>
</gene>
<dbReference type="GO" id="GO:0000162">
    <property type="term" value="P:L-tryptophan biosynthetic process"/>
    <property type="evidence" value="ECO:0007669"/>
    <property type="project" value="TreeGrafter"/>
</dbReference>
<feature type="domain" description="Chorismate-utilising enzyme C-terminal" evidence="1">
    <location>
        <begin position="105"/>
        <end position="359"/>
    </location>
</feature>
<reference evidence="2 3" key="1">
    <citation type="submission" date="2019-12" db="EMBL/GenBank/DDBJ databases">
        <title>Whole-genome analyses of novel actinobacteria.</title>
        <authorList>
            <person name="Sahin N."/>
            <person name="Saygin H."/>
        </authorList>
    </citation>
    <scope>NUCLEOTIDE SEQUENCE [LARGE SCALE GENOMIC DNA]</scope>
    <source>
        <strain evidence="2 3">KC615</strain>
    </source>
</reference>
<name>A0A6I4VY31_9BACL</name>
<dbReference type="Gene3D" id="3.20.10.10">
    <property type="entry name" value="D-amino Acid Aminotransferase, subunit A, domain 2"/>
    <property type="match status" value="1"/>
</dbReference>
<dbReference type="GO" id="GO:0046820">
    <property type="term" value="F:4-amino-4-deoxychorismate synthase activity"/>
    <property type="evidence" value="ECO:0007669"/>
    <property type="project" value="UniProtKB-EC"/>
</dbReference>
<sequence>MIVIDFKDTHLKVNKPDRILVAESLNQVQGLIKKVEALWNQGYYVAGFVSYEASPAFDAKLKVNPNNHLPLAWFAVFQAPDIEKDQNEIPKEDYAVSKWKSDCLKETYEEAIQAIHHAIAKGDTYQVNHTIRLHADFKGDAGAYYQHLTSLQSGYNAFLDIGQFQILSVSPELFFHWEQDTLITRPMKGTAKRGKTLHEDMLRAQQLKHSVKDRAENLMIVDLLRNDLGKIAIPGSVQVPSVFEIERYPTVWQMTSTIQATTRPTTTLTEVFTALFPCGSITGAPKQKTMDLISSLEQSPREAYCGTIGYLKPGGEAVFNVAIRTVIVDKKLGRATYGVGGGITWDSTSSGEYEEVITKAKILEMKPYAHQLLESIRLEEGAYTLLEKHLTRMKESADYFDYLFPQDEIKLQLQQLANKFPSGVYKVRLRLSSDGRIKIDAQETKEITQPVLAALALNPIDSKNIFLYHKTTERKIYEQHRTKGYFDTLLWNERGEITEFTIGNVVLEIDGKRVTPPIDSGLLAGTMRAKLLETGEVEEQIVYKEDIDRASSIWLVNSVRGWIEVKLEMKQ</sequence>
<dbReference type="InterPro" id="IPR001544">
    <property type="entry name" value="Aminotrans_IV"/>
</dbReference>
<proteinExistence type="predicted"/>
<dbReference type="SUPFAM" id="SSF56752">
    <property type="entry name" value="D-aminoacid aminotransferase-like PLP-dependent enzymes"/>
    <property type="match status" value="1"/>
</dbReference>
<dbReference type="SUPFAM" id="SSF56322">
    <property type="entry name" value="ADC synthase"/>
    <property type="match status" value="1"/>
</dbReference>
<keyword evidence="3" id="KW-1185">Reference proteome</keyword>
<dbReference type="InterPro" id="IPR043131">
    <property type="entry name" value="BCAT-like_N"/>
</dbReference>
<dbReference type="InterPro" id="IPR005802">
    <property type="entry name" value="ADC_synth_comp_1"/>
</dbReference>
<dbReference type="Pfam" id="PF01063">
    <property type="entry name" value="Aminotran_4"/>
    <property type="match status" value="1"/>
</dbReference>
<dbReference type="EC" id="2.6.1.85" evidence="2"/>
<comment type="caution">
    <text evidence="2">The sequence shown here is derived from an EMBL/GenBank/DDBJ whole genome shotgun (WGS) entry which is preliminary data.</text>
</comment>
<dbReference type="GO" id="GO:0009396">
    <property type="term" value="P:folic acid-containing compound biosynthetic process"/>
    <property type="evidence" value="ECO:0007669"/>
    <property type="project" value="InterPro"/>
</dbReference>
<dbReference type="NCBIfam" id="TIGR00553">
    <property type="entry name" value="pabB"/>
    <property type="match status" value="1"/>
</dbReference>